<comment type="caution">
    <text evidence="3">The sequence shown here is derived from an EMBL/GenBank/DDBJ whole genome shotgun (WGS) entry which is preliminary data.</text>
</comment>
<keyword evidence="4" id="KW-1185">Reference proteome</keyword>
<gene>
    <name evidence="3" type="ORF">E4P82_09090</name>
</gene>
<reference evidence="3 4" key="1">
    <citation type="submission" date="2019-03" db="EMBL/GenBank/DDBJ databases">
        <title>Metabolic reconstructions from genomes of highly enriched 'Candidatus Accumulibacter' and 'Candidatus Competibacter' bioreactor populations.</title>
        <authorList>
            <person name="Annavajhala M.K."/>
            <person name="Welles L."/>
            <person name="Abbas B."/>
            <person name="Sorokin D."/>
            <person name="Park H."/>
            <person name="Van Loosdrecht M."/>
            <person name="Chandran K."/>
        </authorList>
    </citation>
    <scope>NUCLEOTIDE SEQUENCE [LARGE SCALE GENOMIC DNA]</scope>
    <source>
        <strain evidence="3 4">SBR_G</strain>
    </source>
</reference>
<evidence type="ECO:0000313" key="3">
    <source>
        <dbReference type="EMBL" id="NMQ19331.1"/>
    </source>
</evidence>
<dbReference type="Gene3D" id="3.40.190.10">
    <property type="entry name" value="Periplasmic binding protein-like II"/>
    <property type="match status" value="2"/>
</dbReference>
<dbReference type="InterPro" id="IPR050811">
    <property type="entry name" value="Phosphate_ABC_transporter"/>
</dbReference>
<proteinExistence type="predicted"/>
<name>A0ABX1TIY2_9GAMM</name>
<evidence type="ECO:0000259" key="2">
    <source>
        <dbReference type="Pfam" id="PF12849"/>
    </source>
</evidence>
<evidence type="ECO:0000313" key="4">
    <source>
        <dbReference type="Proteomes" id="UP000760480"/>
    </source>
</evidence>
<dbReference type="PANTHER" id="PTHR30570">
    <property type="entry name" value="PERIPLASMIC PHOSPHATE BINDING COMPONENT OF PHOSPHATE ABC TRANSPORTER"/>
    <property type="match status" value="1"/>
</dbReference>
<dbReference type="InterPro" id="IPR024370">
    <property type="entry name" value="PBP_domain"/>
</dbReference>
<dbReference type="SUPFAM" id="SSF53850">
    <property type="entry name" value="Periplasmic binding protein-like II"/>
    <property type="match status" value="1"/>
</dbReference>
<accession>A0ABX1TIY2</accession>
<dbReference type="PANTHER" id="PTHR30570:SF1">
    <property type="entry name" value="PHOSPHATE-BINDING PROTEIN PSTS"/>
    <property type="match status" value="1"/>
</dbReference>
<sequence length="300" mass="32138">MLAHNTKISKAFDRGSMMRPTVWNNKIHVLGLVLLLVASLANAADPARMETLTVGGTGSAMPLIGQFAQAYGSLEPNVKVRVVDPPLGSNGAIRAVLAGAVDLAVLGKPLTEAEKAQGCQDWELGRTPFLVVTERKLPLPGFTVEQLAAIYSGKMTTWSDGSPIRLVVRNLFESDTLILRKMSPDMDRAVDVALARPGMLVAANDLENIDLLERTPDSLGTSNLALVQAQNRKLNALPINGKEPTLAAMRQGTYPYSKSIYLARGPKLSPVAQGFLEFILSASGKEILDRAGYVPAPSQP</sequence>
<dbReference type="EMBL" id="SPMZ01000024">
    <property type="protein sequence ID" value="NMQ19331.1"/>
    <property type="molecule type" value="Genomic_DNA"/>
</dbReference>
<organism evidence="3 4">
    <name type="scientific">Candidatus Competibacter phosphatis</name>
    <dbReference type="NCBI Taxonomy" id="221280"/>
    <lineage>
        <taxon>Bacteria</taxon>
        <taxon>Pseudomonadati</taxon>
        <taxon>Pseudomonadota</taxon>
        <taxon>Gammaproteobacteria</taxon>
        <taxon>Candidatus Competibacteraceae</taxon>
        <taxon>Candidatus Competibacter</taxon>
    </lineage>
</organism>
<protein>
    <recommendedName>
        <fullName evidence="2">PBP domain-containing protein</fullName>
    </recommendedName>
</protein>
<feature type="domain" description="PBP" evidence="2">
    <location>
        <begin position="42"/>
        <end position="282"/>
    </location>
</feature>
<dbReference type="Pfam" id="PF12849">
    <property type="entry name" value="PBP_like_2"/>
    <property type="match status" value="1"/>
</dbReference>
<keyword evidence="1" id="KW-0732">Signal</keyword>
<evidence type="ECO:0000256" key="1">
    <source>
        <dbReference type="ARBA" id="ARBA00022729"/>
    </source>
</evidence>
<dbReference type="Proteomes" id="UP000760480">
    <property type="component" value="Unassembled WGS sequence"/>
</dbReference>